<name>A0A068RER7_9FUNG</name>
<proteinExistence type="predicted"/>
<keyword evidence="5" id="KW-1185">Reference proteome</keyword>
<dbReference type="CDD" id="cd00160">
    <property type="entry name" value="RhoGEF"/>
    <property type="match status" value="1"/>
</dbReference>
<feature type="region of interest" description="Disordered" evidence="2">
    <location>
        <begin position="480"/>
        <end position="511"/>
    </location>
</feature>
<dbReference type="InterPro" id="IPR001180">
    <property type="entry name" value="CNH_dom"/>
</dbReference>
<evidence type="ECO:0000313" key="4">
    <source>
        <dbReference type="EMBL" id="CDH48205.1"/>
    </source>
</evidence>
<dbReference type="VEuPathDB" id="FungiDB:LCOR_00005.1"/>
<dbReference type="OrthoDB" id="2272012at2759"/>
<dbReference type="EMBL" id="CBTN010000001">
    <property type="protein sequence ID" value="CDH48205.1"/>
    <property type="molecule type" value="Genomic_DNA"/>
</dbReference>
<evidence type="ECO:0000256" key="2">
    <source>
        <dbReference type="SAM" id="MobiDB-lite"/>
    </source>
</evidence>
<evidence type="ECO:0000256" key="1">
    <source>
        <dbReference type="ARBA" id="ARBA00022658"/>
    </source>
</evidence>
<gene>
    <name evidence="4" type="ORF">LCOR_00005.1</name>
</gene>
<dbReference type="InterPro" id="IPR000219">
    <property type="entry name" value="DH_dom"/>
</dbReference>
<dbReference type="STRING" id="1263082.A0A068RER7"/>
<comment type="caution">
    <text evidence="4">The sequence shown here is derived from an EMBL/GenBank/DDBJ whole genome shotgun (WGS) entry which is preliminary data.</text>
</comment>
<dbReference type="Gene3D" id="2.30.29.30">
    <property type="entry name" value="Pleckstrin-homology domain (PH domain)/Phosphotyrosine-binding domain (PTB)"/>
    <property type="match status" value="1"/>
</dbReference>
<keyword evidence="1" id="KW-0344">Guanine-nucleotide releasing factor</keyword>
<dbReference type="Pfam" id="PF00780">
    <property type="entry name" value="CNH"/>
    <property type="match status" value="2"/>
</dbReference>
<dbReference type="SUPFAM" id="SSF48065">
    <property type="entry name" value="DBL homology domain (DH-domain)"/>
    <property type="match status" value="1"/>
</dbReference>
<protein>
    <submittedName>
        <fullName evidence="4">Rho guanyl-nucleotide exchange factor</fullName>
    </submittedName>
</protein>
<dbReference type="Gene3D" id="1.20.900.10">
    <property type="entry name" value="Dbl homology (DH) domain"/>
    <property type="match status" value="1"/>
</dbReference>
<dbReference type="InterPro" id="IPR035899">
    <property type="entry name" value="DBL_dom_sf"/>
</dbReference>
<dbReference type="InterPro" id="IPR011993">
    <property type="entry name" value="PH-like_dom_sf"/>
</dbReference>
<evidence type="ECO:0000259" key="3">
    <source>
        <dbReference type="PROSITE" id="PS50010"/>
    </source>
</evidence>
<dbReference type="PANTHER" id="PTHR46572">
    <property type="entry name" value="RHO1 GDP-GTP EXCHANGE PROTEIN 1-RELATED"/>
    <property type="match status" value="1"/>
</dbReference>
<reference evidence="4" key="1">
    <citation type="submission" date="2013-08" db="EMBL/GenBank/DDBJ databases">
        <title>Gene expansion shapes genome architecture in the human pathogen Lichtheimia corymbifera: an evolutionary genomics analysis in the ancient terrestrial Mucorales (Mucoromycotina).</title>
        <authorList>
            <person name="Schwartze V.U."/>
            <person name="Winter S."/>
            <person name="Shelest E."/>
            <person name="Marcet-Houben M."/>
            <person name="Horn F."/>
            <person name="Wehner S."/>
            <person name="Hoffmann K."/>
            <person name="Riege K."/>
            <person name="Sammeth M."/>
            <person name="Nowrousian M."/>
            <person name="Valiante V."/>
            <person name="Linde J."/>
            <person name="Jacobsen I.D."/>
            <person name="Marz M."/>
            <person name="Brakhage A.A."/>
            <person name="Gabaldon T."/>
            <person name="Bocker S."/>
            <person name="Voigt K."/>
        </authorList>
    </citation>
    <scope>NUCLEOTIDE SEQUENCE [LARGE SCALE GENOMIC DNA]</scope>
    <source>
        <strain evidence="4">FSU 9682</strain>
    </source>
</reference>
<feature type="domain" description="DH" evidence="3">
    <location>
        <begin position="155"/>
        <end position="345"/>
    </location>
</feature>
<dbReference type="GO" id="GO:0005085">
    <property type="term" value="F:guanyl-nucleotide exchange factor activity"/>
    <property type="evidence" value="ECO:0007669"/>
    <property type="project" value="UniProtKB-KW"/>
</dbReference>
<dbReference type="SMART" id="SM00325">
    <property type="entry name" value="RhoGEF"/>
    <property type="match status" value="1"/>
</dbReference>
<dbReference type="AlphaFoldDB" id="A0A068RER7"/>
<dbReference type="Proteomes" id="UP000027586">
    <property type="component" value="Unassembled WGS sequence"/>
</dbReference>
<sequence length="859" mass="97115">MSDASSSDIACYYKKDELIHNALLSSLWARITMLLSSPTISRDGLLDVIRDIVAERNTSMADNSTAIEHIVLSLVDNKCLDLYREERLYRVNSNPSSAIQGVFVPLATCYSPHCSPQHQLCYAPSCPNKGDNLHFFNHETYSNSDTSALPPEEHKRQNAIEEIVVSEKQYCHDLEIISKVYAQPLLDSSVVIEETRRQKFHDIVFGNYEAIHHLHSRGYKELLEQQDPINGLYVGPIGIVIWNHVSRLMDPYVTYAANHMKATFVATVEANRSPRFGTFLEQQNTHTNTRRLGLRHYLTLPTLRLGKYKLLIEALLKYTTDEADQLALGAALAELGDILERMNESTRQAEIETQRLRIASTLLIPNHIPITLEQILPEHASLLHEGDLMLARSLHSWTMVPCRVFLFTHLVVVTRPRFSGKHEEFIVAGHPIPLHMLRLNLPRIYGGTVTAAPVISSSSQDQTVTGLYIRARFRRLRNSLRHSKTSPSDNKQHIVTRRTLPNTTSSRAGPREEWRELLCKAIQDVQISSGPMSLNPLCEVATGSSNRQSSMVVGGGAMFPTGCGRIWCTLPFDLSDGSSMLALGTQYGIWIGPRDGVSHEFQLAVAQEDCRQLAILDNTALVVRTKRSALMAYDIQQVSLAGSHHRWGYIHRSSVISFAVGTIYNTRVLCYLIQKRSCTLLVIMQYKGEWFRKAKEYRLESRDTYHIQVAYDAVFLQSPSLGIGRIHNGRCEWKKVTTFPGNVIGFVPFSRDSGYAYDLHTAWNICFYDNTNPVSIQHKVDFDARLQKLVIISPYLIGFSPSVIEIRHMETGKTVQVLAGNHIKCVHTSYDGDLQRPIIHVSILHHEDHIVRIYSLFAQ</sequence>
<evidence type="ECO:0000313" key="5">
    <source>
        <dbReference type="Proteomes" id="UP000027586"/>
    </source>
</evidence>
<dbReference type="InterPro" id="IPR052233">
    <property type="entry name" value="Rho-type_GEFs"/>
</dbReference>
<organism evidence="4 5">
    <name type="scientific">Lichtheimia corymbifera JMRC:FSU:9682</name>
    <dbReference type="NCBI Taxonomy" id="1263082"/>
    <lineage>
        <taxon>Eukaryota</taxon>
        <taxon>Fungi</taxon>
        <taxon>Fungi incertae sedis</taxon>
        <taxon>Mucoromycota</taxon>
        <taxon>Mucoromycotina</taxon>
        <taxon>Mucoromycetes</taxon>
        <taxon>Mucorales</taxon>
        <taxon>Lichtheimiaceae</taxon>
        <taxon>Lichtheimia</taxon>
    </lineage>
</organism>
<dbReference type="Pfam" id="PF00621">
    <property type="entry name" value="RhoGEF"/>
    <property type="match status" value="1"/>
</dbReference>
<accession>A0A068RER7</accession>
<dbReference type="PROSITE" id="PS50010">
    <property type="entry name" value="DH_2"/>
    <property type="match status" value="1"/>
</dbReference>
<dbReference type="PANTHER" id="PTHR46572:SF1">
    <property type="entry name" value="RHO1 GUANINE NUCLEOTIDE EXCHANGE FACTOR TUS1"/>
    <property type="match status" value="1"/>
</dbReference>